<comment type="caution">
    <text evidence="1">The sequence shown here is derived from an EMBL/GenBank/DDBJ whole genome shotgun (WGS) entry which is preliminary data.</text>
</comment>
<evidence type="ECO:0000313" key="1">
    <source>
        <dbReference type="EMBL" id="MDY0409588.1"/>
    </source>
</evidence>
<protein>
    <submittedName>
        <fullName evidence="1">Uncharacterized protein</fullName>
    </submittedName>
</protein>
<dbReference type="Proteomes" id="UP001275315">
    <property type="component" value="Unassembled WGS sequence"/>
</dbReference>
<organism evidence="1 2">
    <name type="scientific">Paracerasibacillus soli</name>
    <dbReference type="NCBI Taxonomy" id="480284"/>
    <lineage>
        <taxon>Bacteria</taxon>
        <taxon>Bacillati</taxon>
        <taxon>Bacillota</taxon>
        <taxon>Bacilli</taxon>
        <taxon>Bacillales</taxon>
        <taxon>Bacillaceae</taxon>
        <taxon>Paracerasibacillus</taxon>
    </lineage>
</organism>
<name>A0ABU5CT94_9BACI</name>
<proteinExistence type="predicted"/>
<dbReference type="RefSeq" id="WP_320380382.1">
    <property type="nucleotide sequence ID" value="NZ_JAWDIQ010000002.1"/>
</dbReference>
<gene>
    <name evidence="1" type="ORF">RWD45_14700</name>
</gene>
<evidence type="ECO:0000313" key="2">
    <source>
        <dbReference type="Proteomes" id="UP001275315"/>
    </source>
</evidence>
<accession>A0ABU5CT94</accession>
<keyword evidence="2" id="KW-1185">Reference proteome</keyword>
<reference evidence="1 2" key="1">
    <citation type="submission" date="2023-10" db="EMBL/GenBank/DDBJ databases">
        <title>Virgibacillus soli CC-YMP-6 genome.</title>
        <authorList>
            <person name="Miliotis G."/>
            <person name="Sengupta P."/>
            <person name="Hameed A."/>
            <person name="Chuvochina M."/>
            <person name="Mcdonagh F."/>
            <person name="Simpson A.C."/>
            <person name="Singh N.K."/>
            <person name="Rekha P.D."/>
            <person name="Raman K."/>
            <person name="Hugenholtz P."/>
            <person name="Venkateswaran K."/>
        </authorList>
    </citation>
    <scope>NUCLEOTIDE SEQUENCE [LARGE SCALE GENOMIC DNA]</scope>
    <source>
        <strain evidence="1 2">CC-YMP-6</strain>
    </source>
</reference>
<dbReference type="EMBL" id="JAWDIQ010000002">
    <property type="protein sequence ID" value="MDY0409588.1"/>
    <property type="molecule type" value="Genomic_DNA"/>
</dbReference>
<sequence>MKKIIISIACIIIVGLSVATIYYQKLPPLTLADAYPILRGHPDHDTTQNQTQNEPKKIQPIYEQDNIGYAFQEIMSFTLLLTTVRNGALFLLR</sequence>